<protein>
    <submittedName>
        <fullName evidence="2">Uncharacterized protein</fullName>
    </submittedName>
</protein>
<reference evidence="2" key="1">
    <citation type="journal article" date="2021" name="J Fungi (Basel)">
        <title>Virulence traits and population genomics of the black yeast Aureobasidium melanogenum.</title>
        <authorList>
            <person name="Cernosa A."/>
            <person name="Sun X."/>
            <person name="Gostincar C."/>
            <person name="Fang C."/>
            <person name="Gunde-Cimerman N."/>
            <person name="Song Z."/>
        </authorList>
    </citation>
    <scope>NUCLEOTIDE SEQUENCE</scope>
    <source>
        <strain evidence="2">EXF-9298</strain>
    </source>
</reference>
<accession>A0A9P8FYS9</accession>
<feature type="non-terminal residue" evidence="2">
    <location>
        <position position="232"/>
    </location>
</feature>
<dbReference type="EMBL" id="JAHFXS010000294">
    <property type="protein sequence ID" value="KAG9986593.1"/>
    <property type="molecule type" value="Genomic_DNA"/>
</dbReference>
<reference evidence="2" key="2">
    <citation type="submission" date="2021-08" db="EMBL/GenBank/DDBJ databases">
        <authorList>
            <person name="Gostincar C."/>
            <person name="Sun X."/>
            <person name="Song Z."/>
            <person name="Gunde-Cimerman N."/>
        </authorList>
    </citation>
    <scope>NUCLEOTIDE SEQUENCE</scope>
    <source>
        <strain evidence="2">EXF-9298</strain>
    </source>
</reference>
<dbReference type="Proteomes" id="UP000729357">
    <property type="component" value="Unassembled WGS sequence"/>
</dbReference>
<proteinExistence type="predicted"/>
<gene>
    <name evidence="2" type="ORF">KCU98_g3929</name>
</gene>
<evidence type="ECO:0000313" key="2">
    <source>
        <dbReference type="EMBL" id="KAG9986593.1"/>
    </source>
</evidence>
<comment type="caution">
    <text evidence="2">The sequence shown here is derived from an EMBL/GenBank/DDBJ whole genome shotgun (WGS) entry which is preliminary data.</text>
</comment>
<sequence length="232" mass="26344">MPPFKILTANHNDGEKPKRFGYKAPTFDAWLEIFIQDEMPDNFVGILLNLDSDEVQELKSCIRHHLRFRAVADSSYDVYNPATGPLPLGSRELLCRRGTPQLGWHLSPSKTTTLVRSVVALAVSLDFPHLFKESASLEESRREWTPNSFNCYSVVPYQFRRDILARLIDICAEDMKKDKNLRAGATDPKPYTKKSASSRENPPNTPKNKRARTELPLGDMSSSLKREHASLE</sequence>
<keyword evidence="3" id="KW-1185">Reference proteome</keyword>
<evidence type="ECO:0000256" key="1">
    <source>
        <dbReference type="SAM" id="MobiDB-lite"/>
    </source>
</evidence>
<name>A0A9P8FYS9_AURME</name>
<feature type="region of interest" description="Disordered" evidence="1">
    <location>
        <begin position="181"/>
        <end position="232"/>
    </location>
</feature>
<dbReference type="AlphaFoldDB" id="A0A9P8FYS9"/>
<evidence type="ECO:0000313" key="3">
    <source>
        <dbReference type="Proteomes" id="UP000729357"/>
    </source>
</evidence>
<organism evidence="2 3">
    <name type="scientific">Aureobasidium melanogenum</name>
    <name type="common">Aureobasidium pullulans var. melanogenum</name>
    <dbReference type="NCBI Taxonomy" id="46634"/>
    <lineage>
        <taxon>Eukaryota</taxon>
        <taxon>Fungi</taxon>
        <taxon>Dikarya</taxon>
        <taxon>Ascomycota</taxon>
        <taxon>Pezizomycotina</taxon>
        <taxon>Dothideomycetes</taxon>
        <taxon>Dothideomycetidae</taxon>
        <taxon>Dothideales</taxon>
        <taxon>Saccotheciaceae</taxon>
        <taxon>Aureobasidium</taxon>
    </lineage>
</organism>